<dbReference type="PROSITE" id="PS00518">
    <property type="entry name" value="ZF_RING_1"/>
    <property type="match status" value="1"/>
</dbReference>
<dbReference type="SUPFAM" id="SSF57850">
    <property type="entry name" value="RING/U-box"/>
    <property type="match status" value="1"/>
</dbReference>
<feature type="domain" description="RING-type" evidence="6">
    <location>
        <begin position="13"/>
        <end position="55"/>
    </location>
</feature>
<evidence type="ECO:0000313" key="9">
    <source>
        <dbReference type="Proteomes" id="UP001374579"/>
    </source>
</evidence>
<dbReference type="InterPro" id="IPR013083">
    <property type="entry name" value="Znf_RING/FYVE/PHD"/>
</dbReference>
<accession>A0AAN9AK95</accession>
<evidence type="ECO:0000256" key="5">
    <source>
        <dbReference type="SAM" id="Coils"/>
    </source>
</evidence>
<dbReference type="SUPFAM" id="SSF57845">
    <property type="entry name" value="B-box zinc-binding domain"/>
    <property type="match status" value="1"/>
</dbReference>
<evidence type="ECO:0000259" key="7">
    <source>
        <dbReference type="PROSITE" id="PS50119"/>
    </source>
</evidence>
<dbReference type="InterPro" id="IPR027370">
    <property type="entry name" value="Znf-RING_euk"/>
</dbReference>
<keyword evidence="2 4" id="KW-0863">Zinc-finger</keyword>
<dbReference type="EMBL" id="JBAMIC010004070">
    <property type="protein sequence ID" value="KAK7088390.1"/>
    <property type="molecule type" value="Genomic_DNA"/>
</dbReference>
<dbReference type="AlphaFoldDB" id="A0AAN9AK95"/>
<dbReference type="Gene3D" id="3.30.40.10">
    <property type="entry name" value="Zinc/RING finger domain, C3HC4 (zinc finger)"/>
    <property type="match status" value="1"/>
</dbReference>
<dbReference type="CDD" id="cd19756">
    <property type="entry name" value="Bbox2"/>
    <property type="match status" value="1"/>
</dbReference>
<dbReference type="InterPro" id="IPR001841">
    <property type="entry name" value="Znf_RING"/>
</dbReference>
<feature type="coiled-coil region" evidence="5">
    <location>
        <begin position="147"/>
        <end position="239"/>
    </location>
</feature>
<keyword evidence="5" id="KW-0175">Coiled coil</keyword>
<dbReference type="InterPro" id="IPR017907">
    <property type="entry name" value="Znf_RING_CS"/>
</dbReference>
<dbReference type="PROSITE" id="PS50119">
    <property type="entry name" value="ZF_BBOX"/>
    <property type="match status" value="1"/>
</dbReference>
<name>A0AAN9AK95_9CAEN</name>
<keyword evidence="3" id="KW-0862">Zinc</keyword>
<dbReference type="SMART" id="SM00184">
    <property type="entry name" value="RING"/>
    <property type="match status" value="1"/>
</dbReference>
<organism evidence="8 9">
    <name type="scientific">Littorina saxatilis</name>
    <dbReference type="NCBI Taxonomy" id="31220"/>
    <lineage>
        <taxon>Eukaryota</taxon>
        <taxon>Metazoa</taxon>
        <taxon>Spiralia</taxon>
        <taxon>Lophotrochozoa</taxon>
        <taxon>Mollusca</taxon>
        <taxon>Gastropoda</taxon>
        <taxon>Caenogastropoda</taxon>
        <taxon>Littorinimorpha</taxon>
        <taxon>Littorinoidea</taxon>
        <taxon>Littorinidae</taxon>
        <taxon>Littorina</taxon>
    </lineage>
</organism>
<evidence type="ECO:0000256" key="4">
    <source>
        <dbReference type="PROSITE-ProRule" id="PRU00024"/>
    </source>
</evidence>
<reference evidence="8 9" key="1">
    <citation type="submission" date="2024-02" db="EMBL/GenBank/DDBJ databases">
        <title>Chromosome-scale genome assembly of the rough periwinkle Littorina saxatilis.</title>
        <authorList>
            <person name="De Jode A."/>
            <person name="Faria R."/>
            <person name="Formenti G."/>
            <person name="Sims Y."/>
            <person name="Smith T.P."/>
            <person name="Tracey A."/>
            <person name="Wood J.M.D."/>
            <person name="Zagrodzka Z.B."/>
            <person name="Johannesson K."/>
            <person name="Butlin R.K."/>
            <person name="Leder E.H."/>
        </authorList>
    </citation>
    <scope>NUCLEOTIDE SEQUENCE [LARGE SCALE GENOMIC DNA]</scope>
    <source>
        <strain evidence="8">Snail1</strain>
        <tissue evidence="8">Muscle</tissue>
    </source>
</reference>
<protein>
    <submittedName>
        <fullName evidence="8">Uncharacterized protein</fullName>
    </submittedName>
</protein>
<sequence length="584" mass="65439">MATPHNVSEPDKCPVCLDVYRTPKFLPCFHTFCAECISGVAMRSNRRTFPCPSCREPTTLPRGGAAALQTNFYVNRTSNPAPQQPSSVQQRTGTFCTNHDEKLLEFFCVQCQQPICLNCKLTEHERHTTVDLRKAVDSKNRELIPEKNRLQRAVVDMAERVEKTKAEQQAVRNKKATVLKNIEDRYAILVEAAENYKDKAVDSLNSVSTGIESAVAKVLKKQEGNLQALLKIQQQLNKATNNKTGTEIFTVAKELTSGRASAQSVQRMTSQEVSVISRPVLHFKTTGDVMLQKARDYFGTVSKVDMEATPSEMEIARQFQCGYASDLEIFSLCHENQDSPRLWVSYERRRFAGQVPVEQFNERGDYKTDGATYVGKTSLKAHSRGLIPLCQRADGVDTFSKSLTAPYYKLENNLSGTAKVSRLTISRGYPPRQITDTEFSINVGPHRAFDVDETGQFFVVVEEPATHETWRKVKLYQRPGGYPVNTYTPPTEMFQPSDVCFYTLNGKQVLLVTDELNDCIHVVRVQPGSLSKIPFLTPGCPSLVQPTAMAVDVYARLWLACRGGTILCMEPLANRSRSPSLYSK</sequence>
<proteinExistence type="predicted"/>
<comment type="caution">
    <text evidence="8">The sequence shown here is derived from an EMBL/GenBank/DDBJ whole genome shotgun (WGS) entry which is preliminary data.</text>
</comment>
<dbReference type="PANTHER" id="PTHR25462:SF296">
    <property type="entry name" value="MEIOTIC P26, ISOFORM F"/>
    <property type="match status" value="1"/>
</dbReference>
<dbReference type="Pfam" id="PF00643">
    <property type="entry name" value="zf-B_box"/>
    <property type="match status" value="1"/>
</dbReference>
<evidence type="ECO:0000259" key="6">
    <source>
        <dbReference type="PROSITE" id="PS50089"/>
    </source>
</evidence>
<evidence type="ECO:0000256" key="3">
    <source>
        <dbReference type="ARBA" id="ARBA00022833"/>
    </source>
</evidence>
<evidence type="ECO:0000256" key="1">
    <source>
        <dbReference type="ARBA" id="ARBA00022723"/>
    </source>
</evidence>
<keyword evidence="1" id="KW-0479">Metal-binding</keyword>
<dbReference type="PROSITE" id="PS50089">
    <property type="entry name" value="ZF_RING_2"/>
    <property type="match status" value="1"/>
</dbReference>
<dbReference type="SMART" id="SM00336">
    <property type="entry name" value="BBOX"/>
    <property type="match status" value="1"/>
</dbReference>
<evidence type="ECO:0000256" key="2">
    <source>
        <dbReference type="ARBA" id="ARBA00022771"/>
    </source>
</evidence>
<feature type="domain" description="B box-type" evidence="7">
    <location>
        <begin position="91"/>
        <end position="132"/>
    </location>
</feature>
<dbReference type="InterPro" id="IPR047153">
    <property type="entry name" value="TRIM45/56/19-like"/>
</dbReference>
<dbReference type="Proteomes" id="UP001374579">
    <property type="component" value="Unassembled WGS sequence"/>
</dbReference>
<dbReference type="Gene3D" id="3.30.160.60">
    <property type="entry name" value="Classic Zinc Finger"/>
    <property type="match status" value="1"/>
</dbReference>
<dbReference type="SUPFAM" id="SSF101898">
    <property type="entry name" value="NHL repeat"/>
    <property type="match status" value="1"/>
</dbReference>
<keyword evidence="9" id="KW-1185">Reference proteome</keyword>
<gene>
    <name evidence="8" type="ORF">V1264_022315</name>
</gene>
<dbReference type="PANTHER" id="PTHR25462">
    <property type="entry name" value="BONUS, ISOFORM C-RELATED"/>
    <property type="match status" value="1"/>
</dbReference>
<dbReference type="InterPro" id="IPR000315">
    <property type="entry name" value="Znf_B-box"/>
</dbReference>
<dbReference type="Pfam" id="PF13445">
    <property type="entry name" value="zf-RING_UBOX"/>
    <property type="match status" value="1"/>
</dbReference>
<dbReference type="GO" id="GO:0008270">
    <property type="term" value="F:zinc ion binding"/>
    <property type="evidence" value="ECO:0007669"/>
    <property type="project" value="UniProtKB-KW"/>
</dbReference>
<evidence type="ECO:0000313" key="8">
    <source>
        <dbReference type="EMBL" id="KAK7088390.1"/>
    </source>
</evidence>